<evidence type="ECO:0000256" key="11">
    <source>
        <dbReference type="SAM" id="MobiDB-lite"/>
    </source>
</evidence>
<comment type="catalytic activity">
    <reaction evidence="10">
        <text>a very-long-chain acyl-CoA + malonyl-CoA + H(+) = a very-long-chain 3-oxoacyl-CoA + CO2 + CoA</text>
        <dbReference type="Rhea" id="RHEA:32727"/>
        <dbReference type="ChEBI" id="CHEBI:15378"/>
        <dbReference type="ChEBI" id="CHEBI:16526"/>
        <dbReference type="ChEBI" id="CHEBI:57287"/>
        <dbReference type="ChEBI" id="CHEBI:57384"/>
        <dbReference type="ChEBI" id="CHEBI:90725"/>
        <dbReference type="ChEBI" id="CHEBI:90736"/>
        <dbReference type="EC" id="2.3.1.199"/>
    </reaction>
</comment>
<gene>
    <name evidence="13" type="primary">LOC118901993</name>
</gene>
<dbReference type="GO" id="GO:0030148">
    <property type="term" value="P:sphingolipid biosynthetic process"/>
    <property type="evidence" value="ECO:0007669"/>
    <property type="project" value="TreeGrafter"/>
</dbReference>
<feature type="transmembrane region" description="Helical" evidence="10">
    <location>
        <begin position="44"/>
        <end position="64"/>
    </location>
</feature>
<keyword evidence="6 10" id="KW-1133">Transmembrane helix</keyword>
<evidence type="ECO:0000313" key="12">
    <source>
        <dbReference type="Proteomes" id="UP000694857"/>
    </source>
</evidence>
<keyword evidence="9 10" id="KW-0275">Fatty acid biosynthesis</keyword>
<name>A0A8B8YH55_BALMU</name>
<evidence type="ECO:0000256" key="1">
    <source>
        <dbReference type="ARBA" id="ARBA00004141"/>
    </source>
</evidence>
<feature type="transmembrane region" description="Helical" evidence="10">
    <location>
        <begin position="76"/>
        <end position="103"/>
    </location>
</feature>
<evidence type="ECO:0000256" key="5">
    <source>
        <dbReference type="ARBA" id="ARBA00022832"/>
    </source>
</evidence>
<feature type="region of interest" description="Disordered" evidence="11">
    <location>
        <begin position="1"/>
        <end position="40"/>
    </location>
</feature>
<evidence type="ECO:0000256" key="7">
    <source>
        <dbReference type="ARBA" id="ARBA00023098"/>
    </source>
</evidence>
<evidence type="ECO:0000256" key="8">
    <source>
        <dbReference type="ARBA" id="ARBA00023136"/>
    </source>
</evidence>
<keyword evidence="5 10" id="KW-0276">Fatty acid metabolism</keyword>
<keyword evidence="4 10" id="KW-0812">Transmembrane</keyword>
<keyword evidence="3 10" id="KW-0808">Transferase</keyword>
<feature type="transmembrane region" description="Helical" evidence="10">
    <location>
        <begin position="124"/>
        <end position="143"/>
    </location>
</feature>
<keyword evidence="12" id="KW-1185">Reference proteome</keyword>
<dbReference type="OrthoDB" id="9714141at2759"/>
<accession>A0A8B8YH55</accession>
<proteinExistence type="inferred from homology"/>
<keyword evidence="2 10" id="KW-0444">Lipid biosynthesis</keyword>
<comment type="similarity">
    <text evidence="10">Belongs to the ELO family.</text>
</comment>
<evidence type="ECO:0000256" key="3">
    <source>
        <dbReference type="ARBA" id="ARBA00022679"/>
    </source>
</evidence>
<dbReference type="AlphaFoldDB" id="A0A8B8YH55"/>
<protein>
    <recommendedName>
        <fullName evidence="10">Elongation of very long chain fatty acids protein</fullName>
        <ecNumber evidence="10">2.3.1.199</ecNumber>
    </recommendedName>
    <alternativeName>
        <fullName evidence="10">Very-long-chain 3-oxoacyl-CoA synthase</fullName>
    </alternativeName>
</protein>
<dbReference type="KEGG" id="bmus:118901993"/>
<comment type="subcellular location">
    <subcellularLocation>
        <location evidence="1">Membrane</location>
        <topology evidence="1">Multi-pass membrane protein</topology>
    </subcellularLocation>
</comment>
<dbReference type="GO" id="GO:0005789">
    <property type="term" value="C:endoplasmic reticulum membrane"/>
    <property type="evidence" value="ECO:0007669"/>
    <property type="project" value="TreeGrafter"/>
</dbReference>
<dbReference type="GO" id="GO:0034625">
    <property type="term" value="P:fatty acid elongation, monounsaturated fatty acid"/>
    <property type="evidence" value="ECO:0007669"/>
    <property type="project" value="TreeGrafter"/>
</dbReference>
<evidence type="ECO:0000256" key="9">
    <source>
        <dbReference type="ARBA" id="ARBA00023160"/>
    </source>
</evidence>
<comment type="caution">
    <text evidence="10">Lacks conserved residue(s) required for the propagation of feature annotation.</text>
</comment>
<dbReference type="EC" id="2.3.1.199" evidence="10"/>
<dbReference type="GO" id="GO:0019367">
    <property type="term" value="P:fatty acid elongation, saturated fatty acid"/>
    <property type="evidence" value="ECO:0007669"/>
    <property type="project" value="TreeGrafter"/>
</dbReference>
<dbReference type="GO" id="GO:0009922">
    <property type="term" value="F:fatty acid elongase activity"/>
    <property type="evidence" value="ECO:0007669"/>
    <property type="project" value="UniProtKB-EC"/>
</dbReference>
<dbReference type="PANTHER" id="PTHR11157">
    <property type="entry name" value="FATTY ACID ACYL TRANSFERASE-RELATED"/>
    <property type="match status" value="1"/>
</dbReference>
<evidence type="ECO:0000256" key="4">
    <source>
        <dbReference type="ARBA" id="ARBA00022692"/>
    </source>
</evidence>
<evidence type="ECO:0000313" key="13">
    <source>
        <dbReference type="RefSeq" id="XP_036721737.1"/>
    </source>
</evidence>
<dbReference type="Pfam" id="PF01151">
    <property type="entry name" value="ELO"/>
    <property type="match status" value="1"/>
</dbReference>
<dbReference type="GO" id="GO:0034626">
    <property type="term" value="P:fatty acid elongation, polyunsaturated fatty acid"/>
    <property type="evidence" value="ECO:0007669"/>
    <property type="project" value="TreeGrafter"/>
</dbReference>
<dbReference type="InterPro" id="IPR002076">
    <property type="entry name" value="ELO_fam"/>
</dbReference>
<feature type="transmembrane region" description="Helical" evidence="10">
    <location>
        <begin position="163"/>
        <end position="183"/>
    </location>
</feature>
<keyword evidence="7 10" id="KW-0443">Lipid metabolism</keyword>
<reference evidence="13" key="1">
    <citation type="submission" date="2025-08" db="UniProtKB">
        <authorList>
            <consortium name="RefSeq"/>
        </authorList>
    </citation>
    <scope>IDENTIFICATION</scope>
    <source>
        <tissue evidence="13">Epidermis and Blubber</tissue>
    </source>
</reference>
<dbReference type="RefSeq" id="XP_036721737.1">
    <property type="nucleotide sequence ID" value="XM_036865842.1"/>
</dbReference>
<feature type="compositionally biased region" description="Polar residues" evidence="11">
    <location>
        <begin position="17"/>
        <end position="33"/>
    </location>
</feature>
<dbReference type="PANTHER" id="PTHR11157:SF126">
    <property type="entry name" value="ELONGATION OF VERY LONG CHAIN FATTY ACIDS PROTEIN"/>
    <property type="match status" value="1"/>
</dbReference>
<organism evidence="12 13">
    <name type="scientific">Balaenoptera musculus</name>
    <name type="common">Blue whale</name>
    <dbReference type="NCBI Taxonomy" id="9771"/>
    <lineage>
        <taxon>Eukaryota</taxon>
        <taxon>Metazoa</taxon>
        <taxon>Chordata</taxon>
        <taxon>Craniata</taxon>
        <taxon>Vertebrata</taxon>
        <taxon>Euteleostomi</taxon>
        <taxon>Mammalia</taxon>
        <taxon>Eutheria</taxon>
        <taxon>Laurasiatheria</taxon>
        <taxon>Artiodactyla</taxon>
        <taxon>Whippomorpha</taxon>
        <taxon>Cetacea</taxon>
        <taxon>Mysticeti</taxon>
        <taxon>Balaenopteridae</taxon>
        <taxon>Balaenoptera</taxon>
    </lineage>
</organism>
<evidence type="ECO:0000256" key="2">
    <source>
        <dbReference type="ARBA" id="ARBA00022516"/>
    </source>
</evidence>
<sequence length="235" mass="26338">MAKESIGLRPEDLWPGPTTNSNTPSGQSTSGTKQRSRGRATRPLPVSLLLALYLLLVVTGPRLVSRREPLRLAGPLAAYSLGLVLLSGYVFYEFVATSLLANYSYFCQPVDDSRSGLGIRMASVCWWCLSKAIELLVTVFLYYERSPNRSPSCTSTTTALCSSTAFFAGMLNSLVHVFTYLYYGLASLGPRLRPYLWWKRHLTILQLREKQRTSKRKCTTEIAWDVGSKHLLRCL</sequence>
<evidence type="ECO:0000256" key="10">
    <source>
        <dbReference type="RuleBase" id="RU361115"/>
    </source>
</evidence>
<evidence type="ECO:0000256" key="6">
    <source>
        <dbReference type="ARBA" id="ARBA00022989"/>
    </source>
</evidence>
<keyword evidence="8 10" id="KW-0472">Membrane</keyword>
<dbReference type="GeneID" id="118901993"/>
<dbReference type="Proteomes" id="UP000694857">
    <property type="component" value="Chromosome 10"/>
</dbReference>
<dbReference type="GO" id="GO:0042761">
    <property type="term" value="P:very long-chain fatty acid biosynthetic process"/>
    <property type="evidence" value="ECO:0007669"/>
    <property type="project" value="TreeGrafter"/>
</dbReference>